<dbReference type="CDD" id="cd00096">
    <property type="entry name" value="Ig"/>
    <property type="match status" value="1"/>
</dbReference>
<feature type="signal peptide" evidence="10">
    <location>
        <begin position="1"/>
        <end position="19"/>
    </location>
</feature>
<dbReference type="Pfam" id="PF00041">
    <property type="entry name" value="fn3"/>
    <property type="match status" value="2"/>
</dbReference>
<evidence type="ECO:0000256" key="1">
    <source>
        <dbReference type="ARBA" id="ARBA00004479"/>
    </source>
</evidence>
<evidence type="ECO:0000256" key="8">
    <source>
        <dbReference type="SAM" id="MobiDB-lite"/>
    </source>
</evidence>
<evidence type="ECO:0000256" key="5">
    <source>
        <dbReference type="ARBA" id="ARBA00022989"/>
    </source>
</evidence>
<feature type="chain" id="PRO_5045122776" description="Neuroglian" evidence="10">
    <location>
        <begin position="20"/>
        <end position="1279"/>
    </location>
</feature>
<feature type="domain" description="Ig-like" evidence="11">
    <location>
        <begin position="533"/>
        <end position="622"/>
    </location>
</feature>
<evidence type="ECO:0000313" key="13">
    <source>
        <dbReference type="EMBL" id="CAH3182753.1"/>
    </source>
</evidence>
<keyword evidence="3" id="KW-0677">Repeat</keyword>
<dbReference type="SUPFAM" id="SSF49265">
    <property type="entry name" value="Fibronectin type III"/>
    <property type="match status" value="2"/>
</dbReference>
<dbReference type="Pfam" id="PF13882">
    <property type="entry name" value="Bravo_FIGEY"/>
    <property type="match status" value="1"/>
</dbReference>
<keyword evidence="7" id="KW-1015">Disulfide bond</keyword>
<dbReference type="PANTHER" id="PTHR44170">
    <property type="entry name" value="PROTEIN SIDEKICK"/>
    <property type="match status" value="1"/>
</dbReference>
<dbReference type="PROSITE" id="PS50835">
    <property type="entry name" value="IG_LIKE"/>
    <property type="match status" value="5"/>
</dbReference>
<evidence type="ECO:0000259" key="11">
    <source>
        <dbReference type="PROSITE" id="PS50835"/>
    </source>
</evidence>
<feature type="domain" description="Fibronectin type-III" evidence="12">
    <location>
        <begin position="833"/>
        <end position="936"/>
    </location>
</feature>
<feature type="domain" description="Ig-like" evidence="11">
    <location>
        <begin position="436"/>
        <end position="530"/>
    </location>
</feature>
<feature type="domain" description="Fibronectin type-III" evidence="12">
    <location>
        <begin position="732"/>
        <end position="828"/>
    </location>
</feature>
<evidence type="ECO:0000313" key="14">
    <source>
        <dbReference type="Proteomes" id="UP001159427"/>
    </source>
</evidence>
<dbReference type="SMART" id="SM00408">
    <property type="entry name" value="IGc2"/>
    <property type="match status" value="5"/>
</dbReference>
<dbReference type="SMART" id="SM00060">
    <property type="entry name" value="FN3"/>
    <property type="match status" value="5"/>
</dbReference>
<feature type="domain" description="Ig-like" evidence="11">
    <location>
        <begin position="344"/>
        <end position="430"/>
    </location>
</feature>
<dbReference type="InterPro" id="IPR013098">
    <property type="entry name" value="Ig_I-set"/>
</dbReference>
<dbReference type="Proteomes" id="UP001159427">
    <property type="component" value="Unassembled WGS sequence"/>
</dbReference>
<feature type="transmembrane region" description="Helical" evidence="9">
    <location>
        <begin position="1158"/>
        <end position="1180"/>
    </location>
</feature>
<comment type="subcellular location">
    <subcellularLocation>
        <location evidence="1">Membrane</location>
        <topology evidence="1">Single-pass type I membrane protein</topology>
    </subcellularLocation>
</comment>
<dbReference type="InterPro" id="IPR007110">
    <property type="entry name" value="Ig-like_dom"/>
</dbReference>
<proteinExistence type="predicted"/>
<dbReference type="CDD" id="cd00063">
    <property type="entry name" value="FN3"/>
    <property type="match status" value="4"/>
</dbReference>
<evidence type="ECO:0000256" key="2">
    <source>
        <dbReference type="ARBA" id="ARBA00022692"/>
    </source>
</evidence>
<dbReference type="Gene3D" id="2.60.40.10">
    <property type="entry name" value="Immunoglobulins"/>
    <property type="match status" value="10"/>
</dbReference>
<keyword evidence="4" id="KW-0130">Cell adhesion</keyword>
<dbReference type="InterPro" id="IPR036179">
    <property type="entry name" value="Ig-like_dom_sf"/>
</dbReference>
<dbReference type="InterPro" id="IPR003598">
    <property type="entry name" value="Ig_sub2"/>
</dbReference>
<name>A0ABN8RUG0_9CNID</name>
<protein>
    <recommendedName>
        <fullName evidence="15">Neuroglian</fullName>
    </recommendedName>
</protein>
<keyword evidence="6 9" id="KW-0472">Membrane</keyword>
<feature type="domain" description="Fibronectin type-III" evidence="12">
    <location>
        <begin position="937"/>
        <end position="1037"/>
    </location>
</feature>
<keyword evidence="2 9" id="KW-0812">Transmembrane</keyword>
<feature type="domain" description="Fibronectin type-III" evidence="12">
    <location>
        <begin position="631"/>
        <end position="727"/>
    </location>
</feature>
<feature type="region of interest" description="Disordered" evidence="8">
    <location>
        <begin position="1118"/>
        <end position="1144"/>
    </location>
</feature>
<evidence type="ECO:0000256" key="4">
    <source>
        <dbReference type="ARBA" id="ARBA00022889"/>
    </source>
</evidence>
<evidence type="ECO:0000256" key="6">
    <source>
        <dbReference type="ARBA" id="ARBA00023136"/>
    </source>
</evidence>
<accession>A0ABN8RUG0</accession>
<dbReference type="InterPro" id="IPR026966">
    <property type="entry name" value="Neurofascin/L1/NrCAM_C"/>
</dbReference>
<feature type="domain" description="Ig-like" evidence="11">
    <location>
        <begin position="240"/>
        <end position="337"/>
    </location>
</feature>
<dbReference type="InterPro" id="IPR003961">
    <property type="entry name" value="FN3_dom"/>
</dbReference>
<dbReference type="SMART" id="SM00409">
    <property type="entry name" value="IG"/>
    <property type="match status" value="5"/>
</dbReference>
<dbReference type="Pfam" id="PF07679">
    <property type="entry name" value="I-set"/>
    <property type="match status" value="1"/>
</dbReference>
<dbReference type="PANTHER" id="PTHR44170:SF6">
    <property type="entry name" value="CONTACTIN"/>
    <property type="match status" value="1"/>
</dbReference>
<dbReference type="InterPro" id="IPR003599">
    <property type="entry name" value="Ig_sub"/>
</dbReference>
<evidence type="ECO:0000256" key="9">
    <source>
        <dbReference type="SAM" id="Phobius"/>
    </source>
</evidence>
<comment type="caution">
    <text evidence="13">The sequence shown here is derived from an EMBL/GenBank/DDBJ whole genome shotgun (WGS) entry which is preliminary data.</text>
</comment>
<keyword evidence="14" id="KW-1185">Reference proteome</keyword>
<keyword evidence="10" id="KW-0732">Signal</keyword>
<dbReference type="Pfam" id="PF13927">
    <property type="entry name" value="Ig_3"/>
    <property type="match status" value="3"/>
</dbReference>
<feature type="region of interest" description="Disordered" evidence="8">
    <location>
        <begin position="1202"/>
        <end position="1279"/>
    </location>
</feature>
<dbReference type="SUPFAM" id="SSF48726">
    <property type="entry name" value="Immunoglobulin"/>
    <property type="match status" value="5"/>
</dbReference>
<evidence type="ECO:0000256" key="10">
    <source>
        <dbReference type="SAM" id="SignalP"/>
    </source>
</evidence>
<sequence length="1279" mass="142215">MWAIIFILSVTSLTTLTNGQQVVDPPRIVNFPTKDLLAPEDVKFSRPNALKLPCNAVGSNLQWTWKHNGTAITTGGKFTVDADGTLKGNYLESAQSGNYQCFVKDTVTGIETFSRKIQVAVTVVGTFSNQNEQEVLVDLGQEISIDCPQHSASYGVSYSWQGKINTVDIQFKRNDRRAISQTGQLLIMYVTQQDIDDFAEYDSQGIRCFITGANRFESSGILKLKKKDAGQTDPETPRAPAWKLIPAAIETAVEGRNKTLYCLAVGRPVPTITWKMQDKSGNWQNLVHGQDSFEIATAFQGRLLNIISVKKSMHQTNYRCEAENSQSGGNPLVHDIQLKVEVAPRFLASPPQQVEIDVNGNGSLTCDVFADPSPSFKWYKNGKQLTSTVEVILSGNKLDFKNVRYPNEIGVYQCVAENQHGMIVSSTYVKVLAIKPSFAESGFGPFYLFKGTEGRLKCNPKAAPRPTKDQYKWYKGNTLLTSSSPYRIEYGEYSTLVIDNVDKNRDEGDYKCFAKNFLGSDEATGKATVLERTIITVRPENKQVDEGTRVDLRCDATADPSLELRYYWKRDNAVITYNDKIEWLEGPNVLTIASITVDDAGNYTCVAYTPDPKRSEDQASATIDISGAPYPPTNLAITDCFNRNTTLSWVTGAANNASITRFIIEQESSYEPNVFYVILNVTNPNATSFTFNLTGWATLRFRMRAVNRFGPSRASVTTTEFCQTDVGPPDKYPDNFRGNPKGAETLDIVWTAMPKVDWNAPGLYYMLKYRQVAEGKSEVEEKIPDPTVDVFAIPNPGYYELWEFQIQAGNEEGMGPWSPKVQSRSGQDPPEGKPGNVKTGAATARTVELSWQPVTVTRGSVDGYKIYYWGESRLNARRRREIPAYALSVNVPGGERTSHTVQRLTPYTNYNFAITAYNSGGEGPASDEAFAATDEDIPGPPAEVNVYAFAKYILVTWKAPVEPNGVITKYRVRSAQYEGSQPNDDLQVSWQEVGPGVFRKLLDSQTPERNYVVEIEAETSKGWGDKVRKTTRTVAYGPPAKPEKPTVEGTGADKVKVTYNFGLGGGYTHEFLVMYRKKLDGEAFQNTSWVDHFEKQSIEIGSLNNELYEFKTVGRNDYPEDNDVNTRTESPASDVTEGRPLPGIVSGQRSTTPIHQTAWFIALLVLIAVLLIVLVIFVLYTRHQGAKYPVGKREKKRAALIDHEPPFDEEEGDGGRTENPPPYQSQGSLQRSPESDRDSLDDYGEGPQFNEDGSFIGEYGDEKKNAPDEKDDSALATFV</sequence>
<reference evidence="13 14" key="1">
    <citation type="submission" date="2022-05" db="EMBL/GenBank/DDBJ databases">
        <authorList>
            <consortium name="Genoscope - CEA"/>
            <person name="William W."/>
        </authorList>
    </citation>
    <scope>NUCLEOTIDE SEQUENCE [LARGE SCALE GENOMIC DNA]</scope>
</reference>
<evidence type="ECO:0000256" key="7">
    <source>
        <dbReference type="ARBA" id="ARBA00023157"/>
    </source>
</evidence>
<keyword evidence="5 9" id="KW-1133">Transmembrane helix</keyword>
<gene>
    <name evidence="13" type="ORF">PEVE_00014381</name>
</gene>
<dbReference type="InterPro" id="IPR036116">
    <property type="entry name" value="FN3_sf"/>
</dbReference>
<feature type="region of interest" description="Disordered" evidence="8">
    <location>
        <begin position="813"/>
        <end position="839"/>
    </location>
</feature>
<dbReference type="PROSITE" id="PS50853">
    <property type="entry name" value="FN3"/>
    <property type="match status" value="4"/>
</dbReference>
<evidence type="ECO:0008006" key="15">
    <source>
        <dbReference type="Google" id="ProtNLM"/>
    </source>
</evidence>
<evidence type="ECO:0000259" key="12">
    <source>
        <dbReference type="PROSITE" id="PS50853"/>
    </source>
</evidence>
<feature type="domain" description="Ig-like" evidence="11">
    <location>
        <begin position="26"/>
        <end position="118"/>
    </location>
</feature>
<organism evidence="13 14">
    <name type="scientific">Porites evermanni</name>
    <dbReference type="NCBI Taxonomy" id="104178"/>
    <lineage>
        <taxon>Eukaryota</taxon>
        <taxon>Metazoa</taxon>
        <taxon>Cnidaria</taxon>
        <taxon>Anthozoa</taxon>
        <taxon>Hexacorallia</taxon>
        <taxon>Scleractinia</taxon>
        <taxon>Fungiina</taxon>
        <taxon>Poritidae</taxon>
        <taxon>Porites</taxon>
    </lineage>
</organism>
<evidence type="ECO:0000256" key="3">
    <source>
        <dbReference type="ARBA" id="ARBA00022737"/>
    </source>
</evidence>
<dbReference type="EMBL" id="CALNXI010002084">
    <property type="protein sequence ID" value="CAH3182753.1"/>
    <property type="molecule type" value="Genomic_DNA"/>
</dbReference>
<dbReference type="InterPro" id="IPR013783">
    <property type="entry name" value="Ig-like_fold"/>
</dbReference>